<dbReference type="SUPFAM" id="SSF50998">
    <property type="entry name" value="Quinoprotein alcohol dehydrogenase-like"/>
    <property type="match status" value="1"/>
</dbReference>
<evidence type="ECO:0000313" key="4">
    <source>
        <dbReference type="Proteomes" id="UP001595765"/>
    </source>
</evidence>
<evidence type="ECO:0000256" key="1">
    <source>
        <dbReference type="SAM" id="MobiDB-lite"/>
    </source>
</evidence>
<dbReference type="InterPro" id="IPR018391">
    <property type="entry name" value="PQQ_b-propeller_rpt"/>
</dbReference>
<evidence type="ECO:0000313" key="3">
    <source>
        <dbReference type="EMBL" id="MFC4035815.1"/>
    </source>
</evidence>
<protein>
    <submittedName>
        <fullName evidence="3">PQQ-binding-like beta-propeller repeat protein</fullName>
    </submittedName>
</protein>
<dbReference type="InterPro" id="IPR015943">
    <property type="entry name" value="WD40/YVTN_repeat-like_dom_sf"/>
</dbReference>
<feature type="domain" description="Pyrrolo-quinoline quinone repeat" evidence="2">
    <location>
        <begin position="470"/>
        <end position="577"/>
    </location>
</feature>
<dbReference type="InterPro" id="IPR011047">
    <property type="entry name" value="Quinoprotein_ADH-like_sf"/>
</dbReference>
<keyword evidence="4" id="KW-1185">Reference proteome</keyword>
<dbReference type="Proteomes" id="UP001595765">
    <property type="component" value="Unassembled WGS sequence"/>
</dbReference>
<dbReference type="InterPro" id="IPR002372">
    <property type="entry name" value="PQQ_rpt_dom"/>
</dbReference>
<gene>
    <name evidence="3" type="ORF">ACFO3J_30735</name>
</gene>
<dbReference type="RefSeq" id="WP_386436429.1">
    <property type="nucleotide sequence ID" value="NZ_JBHSBB010000030.1"/>
</dbReference>
<organism evidence="3 4">
    <name type="scientific">Streptomyces polygonati</name>
    <dbReference type="NCBI Taxonomy" id="1617087"/>
    <lineage>
        <taxon>Bacteria</taxon>
        <taxon>Bacillati</taxon>
        <taxon>Actinomycetota</taxon>
        <taxon>Actinomycetes</taxon>
        <taxon>Kitasatosporales</taxon>
        <taxon>Streptomycetaceae</taxon>
        <taxon>Streptomyces</taxon>
    </lineage>
</organism>
<name>A0ABV8HY82_9ACTN</name>
<feature type="region of interest" description="Disordered" evidence="1">
    <location>
        <begin position="214"/>
        <end position="236"/>
    </location>
</feature>
<dbReference type="PANTHER" id="PTHR34512">
    <property type="entry name" value="CELL SURFACE PROTEIN"/>
    <property type="match status" value="1"/>
</dbReference>
<proteinExistence type="predicted"/>
<accession>A0ABV8HY82</accession>
<dbReference type="EMBL" id="JBHSBB010000030">
    <property type="protein sequence ID" value="MFC4035815.1"/>
    <property type="molecule type" value="Genomic_DNA"/>
</dbReference>
<evidence type="ECO:0000259" key="2">
    <source>
        <dbReference type="Pfam" id="PF13360"/>
    </source>
</evidence>
<dbReference type="PANTHER" id="PTHR34512:SF30">
    <property type="entry name" value="OUTER MEMBRANE PROTEIN ASSEMBLY FACTOR BAMB"/>
    <property type="match status" value="1"/>
</dbReference>
<dbReference type="Gene3D" id="2.130.10.10">
    <property type="entry name" value="YVTN repeat-like/Quinoprotein amine dehydrogenase"/>
    <property type="match status" value="2"/>
</dbReference>
<dbReference type="SMART" id="SM00564">
    <property type="entry name" value="PQQ"/>
    <property type="match status" value="6"/>
</dbReference>
<dbReference type="Pfam" id="PF13360">
    <property type="entry name" value="PQQ_2"/>
    <property type="match status" value="2"/>
</dbReference>
<sequence>MDDLLVRGVGVHGTPHVLAIGVRRRPKLTPADESSVRLIGAYLDVVHERWPLLRSGRWALGLAVAPGCVPAHELGALATIAASSGTEGVFRANAASDADSKARRRLVQLDAIVEAAVAGGKWTADVLVRELTWRLLYRLSLLTIRLEGADLSDRTSAVERLLPSTPNRSNHEADALFSRLAELAGTYASRGAEVTRSMIRADLYGHAAFAGEPSALPEPNGSRAATPVAKRTSRGTKGRLVRDSADLWPPLKVGEGATQPQFSEGVLVVRDRSLLRAVDAAIGEELWKHPRTSGLPVVGAGTVYEVAAMRQLRPRDLRSGQRRGPLPFRVREGAVVHDRGTLYFAGEAGGLMAIDCRSRERLWSWRDSTGTIGSPPVVRGENVYVLVTGSSASSQPGASHLVALDATVGKERWRSVDLPSIRHWTVGQTSAYMVLSAGNSCDRTVALNLDDGTARWEHATAQAAVAPQEAGPVVFLVDREGRLFAVDATKGTTRWGIEVGARISAAPLATSRTVVVPTRDPHRLTSYDYRAEEVLWTHRGPGAFDKQPFAVGETVFAAHRAGQLLAFDESTGKRRTVADVLWSHDPAPPPPVVDGVLYVASGGFLRALPLV</sequence>
<feature type="domain" description="Pyrrolo-quinoline quinone repeat" evidence="2">
    <location>
        <begin position="329"/>
        <end position="463"/>
    </location>
</feature>
<reference evidence="4" key="1">
    <citation type="journal article" date="2019" name="Int. J. Syst. Evol. Microbiol.">
        <title>The Global Catalogue of Microorganisms (GCM) 10K type strain sequencing project: providing services to taxonomists for standard genome sequencing and annotation.</title>
        <authorList>
            <consortium name="The Broad Institute Genomics Platform"/>
            <consortium name="The Broad Institute Genome Sequencing Center for Infectious Disease"/>
            <person name="Wu L."/>
            <person name="Ma J."/>
        </authorList>
    </citation>
    <scope>NUCLEOTIDE SEQUENCE [LARGE SCALE GENOMIC DNA]</scope>
    <source>
        <strain evidence="4">CGMCC 4.7237</strain>
    </source>
</reference>
<comment type="caution">
    <text evidence="3">The sequence shown here is derived from an EMBL/GenBank/DDBJ whole genome shotgun (WGS) entry which is preliminary data.</text>
</comment>